<dbReference type="AlphaFoldDB" id="A0A512INM8"/>
<feature type="signal peptide" evidence="1">
    <location>
        <begin position="1"/>
        <end position="19"/>
    </location>
</feature>
<protein>
    <recommendedName>
        <fullName evidence="4">DUF2147 domain-containing protein</fullName>
    </recommendedName>
</protein>
<keyword evidence="3" id="KW-1185">Reference proteome</keyword>
<feature type="chain" id="PRO_5022165603" description="DUF2147 domain-containing protein" evidence="1">
    <location>
        <begin position="20"/>
        <end position="193"/>
    </location>
</feature>
<reference evidence="2 3" key="1">
    <citation type="submission" date="2019-07" db="EMBL/GenBank/DDBJ databases">
        <title>Whole genome shotgun sequence of Methylobacterium haplocladii NBRC 107714.</title>
        <authorList>
            <person name="Hosoyama A."/>
            <person name="Uohara A."/>
            <person name="Ohji S."/>
            <person name="Ichikawa N."/>
        </authorList>
    </citation>
    <scope>NUCLEOTIDE SEQUENCE [LARGE SCALE GENOMIC DNA]</scope>
    <source>
        <strain evidence="2 3">NBRC 107714</strain>
    </source>
</reference>
<name>A0A512INM8_9HYPH</name>
<evidence type="ECO:0008006" key="4">
    <source>
        <dbReference type="Google" id="ProtNLM"/>
    </source>
</evidence>
<accession>A0A512INM8</accession>
<organism evidence="2 3">
    <name type="scientific">Methylobacterium haplocladii</name>
    <dbReference type="NCBI Taxonomy" id="1176176"/>
    <lineage>
        <taxon>Bacteria</taxon>
        <taxon>Pseudomonadati</taxon>
        <taxon>Pseudomonadota</taxon>
        <taxon>Alphaproteobacteria</taxon>
        <taxon>Hyphomicrobiales</taxon>
        <taxon>Methylobacteriaceae</taxon>
        <taxon>Methylobacterium</taxon>
    </lineage>
</organism>
<evidence type="ECO:0000313" key="2">
    <source>
        <dbReference type="EMBL" id="GEO99311.1"/>
    </source>
</evidence>
<keyword evidence="1" id="KW-0732">Signal</keyword>
<dbReference type="EMBL" id="BJZT01000015">
    <property type="protein sequence ID" value="GEO99311.1"/>
    <property type="molecule type" value="Genomic_DNA"/>
</dbReference>
<sequence>MKLLLTLFAGPLFIGSAYAETPSSDCARKFIGTWRHEGATTSNTETLTADGQAICSGNAFCSQGTWSCTGNVAHYQNAGGAWDYVLQPGGQVLQGPGNNRAIRLTAAPRDPEPRRQATRGCNGGVTVSEEAGRDDNCLIVNNQCGTTISVKLGTTQSAKYRGSQDVESGRPARICSGYGSSKYVYKGFTVPRM</sequence>
<evidence type="ECO:0000256" key="1">
    <source>
        <dbReference type="SAM" id="SignalP"/>
    </source>
</evidence>
<comment type="caution">
    <text evidence="2">The sequence shown here is derived from an EMBL/GenBank/DDBJ whole genome shotgun (WGS) entry which is preliminary data.</text>
</comment>
<proteinExistence type="predicted"/>
<gene>
    <name evidence="2" type="ORF">MHA02_16990</name>
</gene>
<dbReference type="Proteomes" id="UP000321258">
    <property type="component" value="Unassembled WGS sequence"/>
</dbReference>
<evidence type="ECO:0000313" key="3">
    <source>
        <dbReference type="Proteomes" id="UP000321258"/>
    </source>
</evidence>